<evidence type="ECO:0000256" key="5">
    <source>
        <dbReference type="ARBA" id="ARBA00022827"/>
    </source>
</evidence>
<reference evidence="10 11" key="1">
    <citation type="submission" date="2024-09" db="EMBL/GenBank/DDBJ databases">
        <authorList>
            <person name="Sun Q."/>
            <person name="Mori K."/>
        </authorList>
    </citation>
    <scope>NUCLEOTIDE SEQUENCE [LARGE SCALE GENOMIC DNA]</scope>
    <source>
        <strain evidence="10 11">CICC 10874</strain>
    </source>
</reference>
<dbReference type="Proteomes" id="UP001589793">
    <property type="component" value="Unassembled WGS sequence"/>
</dbReference>
<protein>
    <recommendedName>
        <fullName evidence="8">Methylenetetrahydrofolate reductase</fullName>
    </recommendedName>
</protein>
<keyword evidence="5 8" id="KW-0274">FAD</keyword>
<dbReference type="EMBL" id="JBHLSV010000005">
    <property type="protein sequence ID" value="MFC0673584.1"/>
    <property type="molecule type" value="Genomic_DNA"/>
</dbReference>
<comment type="cofactor">
    <cofactor evidence="1 8">
        <name>FAD</name>
        <dbReference type="ChEBI" id="CHEBI:57692"/>
    </cofactor>
</comment>
<evidence type="ECO:0000256" key="6">
    <source>
        <dbReference type="ARBA" id="ARBA00023002"/>
    </source>
</evidence>
<comment type="caution">
    <text evidence="10">The sequence shown here is derived from an EMBL/GenBank/DDBJ whole genome shotgun (WGS) entry which is preliminary data.</text>
</comment>
<dbReference type="GO" id="GO:0004489">
    <property type="term" value="F:methylenetetrahydrofolate reductase [NAD(P)H] activity"/>
    <property type="evidence" value="ECO:0007669"/>
    <property type="project" value="UniProtKB-EC"/>
</dbReference>
<keyword evidence="6 8" id="KW-0560">Oxidoreductase</keyword>
<sequence length="287" mass="30610">MSVDASEEPARIAQASPRPGPRDALPGRAQFEVIPLPGTLESVIAHLPRGARVSVTSSPAQGQEATLALSIDLARAGFTPIPHLAARRITGSRQAQEIAARLGEVGIGEAFVIAGDPARPAGPFSGALELLEALHSADPGLALGVGGYPEGHPYLTPGRERELLRRKAEHAGYAVTQMCFEAEHVLRWVRSLREAGIDLQVRPGVAGPVSRTRLLKVGRRVGVGASLRMLHRHGSGMRHLAGPGAWHPDALLDELGRHRGDPRLGLLAPHVYTFNALEETAAWWTGR</sequence>
<dbReference type="PANTHER" id="PTHR45754">
    <property type="entry name" value="METHYLENETETRAHYDROFOLATE REDUCTASE"/>
    <property type="match status" value="1"/>
</dbReference>
<dbReference type="InterPro" id="IPR029041">
    <property type="entry name" value="FAD-linked_oxidoreductase-like"/>
</dbReference>
<keyword evidence="11" id="KW-1185">Reference proteome</keyword>
<dbReference type="SUPFAM" id="SSF51730">
    <property type="entry name" value="FAD-linked oxidoreductase"/>
    <property type="match status" value="1"/>
</dbReference>
<comment type="similarity">
    <text evidence="3 8">Belongs to the methylenetetrahydrofolate reductase family.</text>
</comment>
<dbReference type="Gene3D" id="3.20.20.220">
    <property type="match status" value="1"/>
</dbReference>
<evidence type="ECO:0000313" key="10">
    <source>
        <dbReference type="EMBL" id="MFC0673584.1"/>
    </source>
</evidence>
<evidence type="ECO:0000256" key="1">
    <source>
        <dbReference type="ARBA" id="ARBA00001974"/>
    </source>
</evidence>
<keyword evidence="4 8" id="KW-0285">Flavoprotein</keyword>
<evidence type="ECO:0000256" key="3">
    <source>
        <dbReference type="ARBA" id="ARBA00006743"/>
    </source>
</evidence>
<evidence type="ECO:0000256" key="4">
    <source>
        <dbReference type="ARBA" id="ARBA00022630"/>
    </source>
</evidence>
<comment type="catalytic activity">
    <reaction evidence="7">
        <text>(6S)-5-methyl-5,6,7,8-tetrahydrofolate + NAD(+) = (6R)-5,10-methylene-5,6,7,8-tetrahydrofolate + NADH + H(+)</text>
        <dbReference type="Rhea" id="RHEA:19821"/>
        <dbReference type="ChEBI" id="CHEBI:15378"/>
        <dbReference type="ChEBI" id="CHEBI:15636"/>
        <dbReference type="ChEBI" id="CHEBI:18608"/>
        <dbReference type="ChEBI" id="CHEBI:57540"/>
        <dbReference type="ChEBI" id="CHEBI:57945"/>
        <dbReference type="EC" id="1.5.1.54"/>
    </reaction>
    <physiologicalReaction direction="right-to-left" evidence="7">
        <dbReference type="Rhea" id="RHEA:19823"/>
    </physiologicalReaction>
</comment>
<dbReference type="Pfam" id="PF02219">
    <property type="entry name" value="MTHFR"/>
    <property type="match status" value="1"/>
</dbReference>
<comment type="pathway">
    <text evidence="2 8">One-carbon metabolism; tetrahydrofolate interconversion.</text>
</comment>
<dbReference type="RefSeq" id="WP_376979255.1">
    <property type="nucleotide sequence ID" value="NZ_JBHLSV010000005.1"/>
</dbReference>
<gene>
    <name evidence="10" type="ORF">ACFFF6_06405</name>
</gene>
<evidence type="ECO:0000256" key="9">
    <source>
        <dbReference type="SAM" id="MobiDB-lite"/>
    </source>
</evidence>
<evidence type="ECO:0000256" key="2">
    <source>
        <dbReference type="ARBA" id="ARBA00004777"/>
    </source>
</evidence>
<evidence type="ECO:0000256" key="7">
    <source>
        <dbReference type="ARBA" id="ARBA00048628"/>
    </source>
</evidence>
<name>A0ABV6RAJ4_9MICO</name>
<dbReference type="InterPro" id="IPR003171">
    <property type="entry name" value="Mehydrof_redctse-like"/>
</dbReference>
<proteinExistence type="inferred from homology"/>
<organism evidence="10 11">
    <name type="scientific">Brachybacterium hainanense</name>
    <dbReference type="NCBI Taxonomy" id="1541174"/>
    <lineage>
        <taxon>Bacteria</taxon>
        <taxon>Bacillati</taxon>
        <taxon>Actinomycetota</taxon>
        <taxon>Actinomycetes</taxon>
        <taxon>Micrococcales</taxon>
        <taxon>Dermabacteraceae</taxon>
        <taxon>Brachybacterium</taxon>
    </lineage>
</organism>
<accession>A0ABV6RAJ4</accession>
<feature type="region of interest" description="Disordered" evidence="9">
    <location>
        <begin position="1"/>
        <end position="26"/>
    </location>
</feature>
<evidence type="ECO:0000256" key="8">
    <source>
        <dbReference type="RuleBase" id="RU003862"/>
    </source>
</evidence>
<dbReference type="PANTHER" id="PTHR45754:SF3">
    <property type="entry name" value="METHYLENETETRAHYDROFOLATE REDUCTASE (NADPH)"/>
    <property type="match status" value="1"/>
</dbReference>
<evidence type="ECO:0000313" key="11">
    <source>
        <dbReference type="Proteomes" id="UP001589793"/>
    </source>
</evidence>